<sequence>MNDIELRTADFSVSEKKITGYAVRWMDNSQLLFDEFIERFDKSAFSDCLKNNPDIRFLWEHDHASLLGRTSSNTLVVSDDGIGLRFELLLPDTQLGRDALTMIDRGDIEGVSFGFRAVKDQWDIGQEPYVRTVLQAELREISLTSIPAYPTSSVEIAKRSLFAAKPPADGLRDRWLQLSEVE</sequence>
<feature type="domain" description="Prohead serine protease" evidence="4">
    <location>
        <begin position="3"/>
        <end position="161"/>
    </location>
</feature>
<dbReference type="NCBIfam" id="TIGR01543">
    <property type="entry name" value="proheadase_HK97"/>
    <property type="match status" value="1"/>
</dbReference>
<keyword evidence="3" id="KW-0378">Hydrolase</keyword>
<dbReference type="AlphaFoldDB" id="A0A8I0PXA8"/>
<evidence type="ECO:0000313" key="6">
    <source>
        <dbReference type="Proteomes" id="UP000650477"/>
    </source>
</evidence>
<dbReference type="EMBL" id="PKLF01000010">
    <property type="protein sequence ID" value="MBE8613290.1"/>
    <property type="molecule type" value="Genomic_DNA"/>
</dbReference>
<protein>
    <submittedName>
        <fullName evidence="5">HK97 family phage prohead protease</fullName>
    </submittedName>
</protein>
<dbReference type="RefSeq" id="WP_193829964.1">
    <property type="nucleotide sequence ID" value="NZ_PKLF01000010.1"/>
</dbReference>
<dbReference type="Pfam" id="PF04586">
    <property type="entry name" value="Peptidase_S78"/>
    <property type="match status" value="1"/>
</dbReference>
<keyword evidence="2 5" id="KW-0645">Protease</keyword>
<dbReference type="GO" id="GO:0008233">
    <property type="term" value="F:peptidase activity"/>
    <property type="evidence" value="ECO:0007669"/>
    <property type="project" value="UniProtKB-KW"/>
</dbReference>
<proteinExistence type="predicted"/>
<keyword evidence="1" id="KW-1188">Viral release from host cell</keyword>
<dbReference type="InterPro" id="IPR006433">
    <property type="entry name" value="Prohead_protease"/>
</dbReference>
<accession>A0A8I0PXA8</accession>
<name>A0A8I0PXA8_MORMO</name>
<evidence type="ECO:0000313" key="5">
    <source>
        <dbReference type="EMBL" id="MBE8613290.1"/>
    </source>
</evidence>
<evidence type="ECO:0000259" key="4">
    <source>
        <dbReference type="Pfam" id="PF04586"/>
    </source>
</evidence>
<comment type="caution">
    <text evidence="5">The sequence shown here is derived from an EMBL/GenBank/DDBJ whole genome shotgun (WGS) entry which is preliminary data.</text>
</comment>
<evidence type="ECO:0000256" key="2">
    <source>
        <dbReference type="ARBA" id="ARBA00022670"/>
    </source>
</evidence>
<evidence type="ECO:0000256" key="1">
    <source>
        <dbReference type="ARBA" id="ARBA00022612"/>
    </source>
</evidence>
<dbReference type="Proteomes" id="UP000650477">
    <property type="component" value="Unassembled WGS sequence"/>
</dbReference>
<dbReference type="GO" id="GO:0006508">
    <property type="term" value="P:proteolysis"/>
    <property type="evidence" value="ECO:0007669"/>
    <property type="project" value="UniProtKB-KW"/>
</dbReference>
<evidence type="ECO:0000256" key="3">
    <source>
        <dbReference type="ARBA" id="ARBA00022801"/>
    </source>
</evidence>
<gene>
    <name evidence="5" type="ORF">CYG68_12875</name>
</gene>
<dbReference type="InterPro" id="IPR054613">
    <property type="entry name" value="Peptidase_S78_dom"/>
</dbReference>
<reference evidence="5" key="1">
    <citation type="submission" date="2017-12" db="EMBL/GenBank/DDBJ databases">
        <title>Genome sequencing and analysis.</title>
        <authorList>
            <person name="Huang Y.-T."/>
        </authorList>
    </citation>
    <scope>NUCLEOTIDE SEQUENCE</scope>
    <source>
        <strain evidence="5">VGH116</strain>
    </source>
</reference>
<organism evidence="5 6">
    <name type="scientific">Morganella morganii</name>
    <name type="common">Proteus morganii</name>
    <dbReference type="NCBI Taxonomy" id="582"/>
    <lineage>
        <taxon>Bacteria</taxon>
        <taxon>Pseudomonadati</taxon>
        <taxon>Pseudomonadota</taxon>
        <taxon>Gammaproteobacteria</taxon>
        <taxon>Enterobacterales</taxon>
        <taxon>Morganellaceae</taxon>
        <taxon>Morganella</taxon>
    </lineage>
</organism>